<evidence type="ECO:0008006" key="3">
    <source>
        <dbReference type="Google" id="ProtNLM"/>
    </source>
</evidence>
<sequence>MPDSNLFSNTGLPERFVLTKFQVPGELNDAQLTEYFQPLLHTPGHNRSMWGMIQDKPKTALLATLWETTDAIKYFQDSPSAQLLWETLAAKNIIIFSSHETPYVGNWFEVLGSSFIQLFWVYFQAPVTDAHRTEISKLRGIRPPALGFSVPRHDRPQTENPIQAWATQPESNATQLMLWPHFWRNPEKSEWRHGLTEVLFGSIMIGKRSIIDDFYAKLQEVGSVKWTEDFCSFRRIRA</sequence>
<proteinExistence type="predicted"/>
<accession>A0AAD6GK52</accession>
<keyword evidence="2" id="KW-1185">Reference proteome</keyword>
<evidence type="ECO:0000313" key="2">
    <source>
        <dbReference type="Proteomes" id="UP001220324"/>
    </source>
</evidence>
<dbReference type="AlphaFoldDB" id="A0AAD6GK52"/>
<comment type="caution">
    <text evidence="1">The sequence shown here is derived from an EMBL/GenBank/DDBJ whole genome shotgun (WGS) entry which is preliminary data.</text>
</comment>
<dbReference type="EMBL" id="JAQIZZ010000002">
    <property type="protein sequence ID" value="KAJ5552700.1"/>
    <property type="molecule type" value="Genomic_DNA"/>
</dbReference>
<dbReference type="Proteomes" id="UP001220324">
    <property type="component" value="Unassembled WGS sequence"/>
</dbReference>
<protein>
    <recommendedName>
        <fullName evidence="3">ABM domain-containing protein</fullName>
    </recommendedName>
</protein>
<evidence type="ECO:0000313" key="1">
    <source>
        <dbReference type="EMBL" id="KAJ5552700.1"/>
    </source>
</evidence>
<name>A0AAD6GK52_9EURO</name>
<reference evidence="1 2" key="1">
    <citation type="journal article" date="2023" name="IMA Fungus">
        <title>Comparative genomic study of the Penicillium genus elucidates a diverse pangenome and 15 lateral gene transfer events.</title>
        <authorList>
            <person name="Petersen C."/>
            <person name="Sorensen T."/>
            <person name="Nielsen M.R."/>
            <person name="Sondergaard T.E."/>
            <person name="Sorensen J.L."/>
            <person name="Fitzpatrick D.A."/>
            <person name="Frisvad J.C."/>
            <person name="Nielsen K.L."/>
        </authorList>
    </citation>
    <scope>NUCLEOTIDE SEQUENCE [LARGE SCALE GENOMIC DNA]</scope>
    <source>
        <strain evidence="1 2">IBT 35679</strain>
    </source>
</reference>
<organism evidence="1 2">
    <name type="scientific">Penicillium frequentans</name>
    <dbReference type="NCBI Taxonomy" id="3151616"/>
    <lineage>
        <taxon>Eukaryota</taxon>
        <taxon>Fungi</taxon>
        <taxon>Dikarya</taxon>
        <taxon>Ascomycota</taxon>
        <taxon>Pezizomycotina</taxon>
        <taxon>Eurotiomycetes</taxon>
        <taxon>Eurotiomycetidae</taxon>
        <taxon>Eurotiales</taxon>
        <taxon>Aspergillaceae</taxon>
        <taxon>Penicillium</taxon>
    </lineage>
</organism>
<gene>
    <name evidence="1" type="ORF">N7494_002078</name>
</gene>